<keyword evidence="10" id="KW-1002">Plastid outer membrane</keyword>
<keyword evidence="6" id="KW-0812">Transmembrane</keyword>
<evidence type="ECO:0000313" key="20">
    <source>
        <dbReference type="Proteomes" id="UP000053257"/>
    </source>
</evidence>
<evidence type="ECO:0000256" key="2">
    <source>
        <dbReference type="ARBA" id="ARBA00004167"/>
    </source>
</evidence>
<keyword evidence="14" id="KW-0342">GTP-binding</keyword>
<evidence type="ECO:0000256" key="17">
    <source>
        <dbReference type="SAM" id="Coils"/>
    </source>
</evidence>
<keyword evidence="17" id="KW-0175">Coiled coil</keyword>
<evidence type="ECO:0000256" key="1">
    <source>
        <dbReference type="ARBA" id="ARBA00001946"/>
    </source>
</evidence>
<evidence type="ECO:0000256" key="5">
    <source>
        <dbReference type="ARBA" id="ARBA00022640"/>
    </source>
</evidence>
<evidence type="ECO:0000313" key="19">
    <source>
        <dbReference type="EMBL" id="KIP04288.1"/>
    </source>
</evidence>
<gene>
    <name evidence="19" type="ORF">PHLGIDRAFT_129625</name>
</gene>
<comment type="cofactor">
    <cofactor evidence="1">
        <name>Mg(2+)</name>
        <dbReference type="ChEBI" id="CHEBI:18420"/>
    </cofactor>
</comment>
<protein>
    <recommendedName>
        <fullName evidence="18">AIG1-type G domain-containing protein</fullName>
    </recommendedName>
</protein>
<keyword evidence="8" id="KW-0547">Nucleotide-binding</keyword>
<organism evidence="19 20">
    <name type="scientific">Phlebiopsis gigantea (strain 11061_1 CR5-6)</name>
    <name type="common">White-rot fungus</name>
    <name type="synonym">Peniophora gigantea</name>
    <dbReference type="NCBI Taxonomy" id="745531"/>
    <lineage>
        <taxon>Eukaryota</taxon>
        <taxon>Fungi</taxon>
        <taxon>Dikarya</taxon>
        <taxon>Basidiomycota</taxon>
        <taxon>Agaricomycotina</taxon>
        <taxon>Agaricomycetes</taxon>
        <taxon>Polyporales</taxon>
        <taxon>Phanerochaetaceae</taxon>
        <taxon>Phlebiopsis</taxon>
    </lineage>
</organism>
<dbReference type="EMBL" id="KN840580">
    <property type="protein sequence ID" value="KIP04288.1"/>
    <property type="molecule type" value="Genomic_DNA"/>
</dbReference>
<dbReference type="GO" id="GO:0015031">
    <property type="term" value="P:protein transport"/>
    <property type="evidence" value="ECO:0007669"/>
    <property type="project" value="UniProtKB-KW"/>
</dbReference>
<keyword evidence="12" id="KW-0653">Protein transport</keyword>
<evidence type="ECO:0000256" key="6">
    <source>
        <dbReference type="ARBA" id="ARBA00022692"/>
    </source>
</evidence>
<keyword evidence="11" id="KW-0460">Magnesium</keyword>
<dbReference type="Pfam" id="PF04548">
    <property type="entry name" value="AIG1"/>
    <property type="match status" value="1"/>
</dbReference>
<keyword evidence="13" id="KW-1133">Transmembrane helix</keyword>
<dbReference type="GO" id="GO:0016020">
    <property type="term" value="C:membrane"/>
    <property type="evidence" value="ECO:0007669"/>
    <property type="project" value="UniProtKB-SubCell"/>
</dbReference>
<keyword evidence="20" id="KW-1185">Reference proteome</keyword>
<dbReference type="SUPFAM" id="SSF52540">
    <property type="entry name" value="P-loop containing nucleoside triphosphate hydrolases"/>
    <property type="match status" value="1"/>
</dbReference>
<dbReference type="GO" id="GO:0046872">
    <property type="term" value="F:metal ion binding"/>
    <property type="evidence" value="ECO:0007669"/>
    <property type="project" value="UniProtKB-KW"/>
</dbReference>
<dbReference type="GO" id="GO:0016787">
    <property type="term" value="F:hydrolase activity"/>
    <property type="evidence" value="ECO:0007669"/>
    <property type="project" value="UniProtKB-KW"/>
</dbReference>
<name>A0A0C3PFF8_PHLG1</name>
<evidence type="ECO:0000256" key="15">
    <source>
        <dbReference type="ARBA" id="ARBA00023136"/>
    </source>
</evidence>
<dbReference type="AlphaFoldDB" id="A0A0C3PFF8"/>
<evidence type="ECO:0000259" key="18">
    <source>
        <dbReference type="Pfam" id="PF04548"/>
    </source>
</evidence>
<dbReference type="GO" id="GO:0005525">
    <property type="term" value="F:GTP binding"/>
    <property type="evidence" value="ECO:0007669"/>
    <property type="project" value="UniProtKB-KW"/>
</dbReference>
<feature type="domain" description="AIG1-type G" evidence="18">
    <location>
        <begin position="8"/>
        <end position="172"/>
    </location>
</feature>
<keyword evidence="15" id="KW-0472">Membrane</keyword>
<feature type="coiled-coil region" evidence="17">
    <location>
        <begin position="217"/>
        <end position="309"/>
    </location>
</feature>
<keyword evidence="4" id="KW-0150">Chloroplast</keyword>
<evidence type="ECO:0000256" key="8">
    <source>
        <dbReference type="ARBA" id="ARBA00022741"/>
    </source>
</evidence>
<evidence type="ECO:0000256" key="3">
    <source>
        <dbReference type="ARBA" id="ARBA00022448"/>
    </source>
</evidence>
<dbReference type="InterPro" id="IPR045058">
    <property type="entry name" value="GIMA/IAN/Toc"/>
</dbReference>
<keyword evidence="9" id="KW-0378">Hydrolase</keyword>
<evidence type="ECO:0000256" key="9">
    <source>
        <dbReference type="ARBA" id="ARBA00022801"/>
    </source>
</evidence>
<evidence type="ECO:0000256" key="16">
    <source>
        <dbReference type="ARBA" id="ARBA00024013"/>
    </source>
</evidence>
<evidence type="ECO:0000256" key="10">
    <source>
        <dbReference type="ARBA" id="ARBA00022805"/>
    </source>
</evidence>
<dbReference type="PANTHER" id="PTHR10903:SF135">
    <property type="entry name" value="TRANSLOCASE OF CHLOROPLAST 120, CHLOROPLASTIC-RELATED"/>
    <property type="match status" value="1"/>
</dbReference>
<reference evidence="19 20" key="1">
    <citation type="journal article" date="2014" name="PLoS Genet.">
        <title>Analysis of the Phlebiopsis gigantea genome, transcriptome and secretome provides insight into its pioneer colonization strategies of wood.</title>
        <authorList>
            <person name="Hori C."/>
            <person name="Ishida T."/>
            <person name="Igarashi K."/>
            <person name="Samejima M."/>
            <person name="Suzuki H."/>
            <person name="Master E."/>
            <person name="Ferreira P."/>
            <person name="Ruiz-Duenas F.J."/>
            <person name="Held B."/>
            <person name="Canessa P."/>
            <person name="Larrondo L.F."/>
            <person name="Schmoll M."/>
            <person name="Druzhinina I.S."/>
            <person name="Kubicek C.P."/>
            <person name="Gaskell J.A."/>
            <person name="Kersten P."/>
            <person name="St John F."/>
            <person name="Glasner J."/>
            <person name="Sabat G."/>
            <person name="Splinter BonDurant S."/>
            <person name="Syed K."/>
            <person name="Yadav J."/>
            <person name="Mgbeahuruike A.C."/>
            <person name="Kovalchuk A."/>
            <person name="Asiegbu F.O."/>
            <person name="Lackner G."/>
            <person name="Hoffmeister D."/>
            <person name="Rencoret J."/>
            <person name="Gutierrez A."/>
            <person name="Sun H."/>
            <person name="Lindquist E."/>
            <person name="Barry K."/>
            <person name="Riley R."/>
            <person name="Grigoriev I.V."/>
            <person name="Henrissat B."/>
            <person name="Kues U."/>
            <person name="Berka R.M."/>
            <person name="Martinez A.T."/>
            <person name="Covert S.F."/>
            <person name="Blanchette R.A."/>
            <person name="Cullen D."/>
        </authorList>
    </citation>
    <scope>NUCLEOTIDE SEQUENCE [LARGE SCALE GENOMIC DNA]</scope>
    <source>
        <strain evidence="19 20">11061_1 CR5-6</strain>
    </source>
</reference>
<proteinExistence type="predicted"/>
<keyword evidence="7" id="KW-0479">Metal-binding</keyword>
<dbReference type="PANTHER" id="PTHR10903">
    <property type="entry name" value="GTPASE, IMAP FAMILY MEMBER-RELATED"/>
    <property type="match status" value="1"/>
</dbReference>
<keyword evidence="3" id="KW-0813">Transport</keyword>
<evidence type="ECO:0000256" key="11">
    <source>
        <dbReference type="ARBA" id="ARBA00022842"/>
    </source>
</evidence>
<accession>A0A0C3PFF8</accession>
<dbReference type="Proteomes" id="UP000053257">
    <property type="component" value="Unassembled WGS sequence"/>
</dbReference>
<dbReference type="HOGENOM" id="CLU_018003_2_1_1"/>
<evidence type="ECO:0000256" key="13">
    <source>
        <dbReference type="ARBA" id="ARBA00022989"/>
    </source>
</evidence>
<sequence>MDDNEVLIAVMGQTGSGKSTFVNLASGSKFPVGHGLASCTAQVRTTEPFQLAGRSVILIDTPGFDDSEISDVEVLKRISGFLELTYKNGKRLSGLIYMHPITDTRIGRRSRYNLQMFKKLCGDETLGNVVVVTTMWSSVGEDAGISRLQQLRDEDQFEFNSVEARGGRILRYGNNKEAALAILQAMLPNARLPLQIQRELVVERKTISETGAGKELGNGLQELEDKYKDQLQELRTEMEAALSAKDLQMQQAVKAERIRLEDLLAALTEDKRRLEAEYKRELAEAQNQLQNLRAQIKLEQKTVAEQVAAMRAEMEEIKITHGEGMEKLKRELNKLEGKEGLFGKFKKRFARASK</sequence>
<dbReference type="Gene3D" id="3.40.50.300">
    <property type="entry name" value="P-loop containing nucleotide triphosphate hydrolases"/>
    <property type="match status" value="1"/>
</dbReference>
<evidence type="ECO:0000256" key="14">
    <source>
        <dbReference type="ARBA" id="ARBA00023134"/>
    </source>
</evidence>
<comment type="subcellular location">
    <subcellularLocation>
        <location evidence="2">Membrane</location>
        <topology evidence="2">Single-pass membrane protein</topology>
    </subcellularLocation>
    <subcellularLocation>
        <location evidence="16">Plastid</location>
        <location evidence="16">Chloroplast outer membrane</location>
    </subcellularLocation>
</comment>
<dbReference type="CDD" id="cd00882">
    <property type="entry name" value="Ras_like_GTPase"/>
    <property type="match status" value="1"/>
</dbReference>
<dbReference type="InterPro" id="IPR006703">
    <property type="entry name" value="G_AIG1"/>
</dbReference>
<evidence type="ECO:0000256" key="12">
    <source>
        <dbReference type="ARBA" id="ARBA00022927"/>
    </source>
</evidence>
<keyword evidence="5" id="KW-0934">Plastid</keyword>
<dbReference type="InterPro" id="IPR027417">
    <property type="entry name" value="P-loop_NTPase"/>
</dbReference>
<evidence type="ECO:0000256" key="4">
    <source>
        <dbReference type="ARBA" id="ARBA00022528"/>
    </source>
</evidence>
<dbReference type="OrthoDB" id="8954335at2759"/>
<evidence type="ECO:0000256" key="7">
    <source>
        <dbReference type="ARBA" id="ARBA00022723"/>
    </source>
</evidence>